<evidence type="ECO:0000313" key="2">
    <source>
        <dbReference type="EMBL" id="EGL42038.1"/>
    </source>
</evidence>
<feature type="chain" id="PRO_5045752830" description="DUF541 domain-containing protein" evidence="1">
    <location>
        <begin position="30"/>
        <end position="230"/>
    </location>
</feature>
<dbReference type="EMBL" id="AFIJ01000007">
    <property type="protein sequence ID" value="EGL42038.1"/>
    <property type="molecule type" value="Genomic_DNA"/>
</dbReference>
<dbReference type="PANTHER" id="PTHR34387">
    <property type="entry name" value="SLR1258 PROTEIN"/>
    <property type="match status" value="1"/>
</dbReference>
<accession>A0ABP2L623</accession>
<dbReference type="InterPro" id="IPR052022">
    <property type="entry name" value="26kDa_periplasmic_antigen"/>
</dbReference>
<dbReference type="RefSeq" id="WP_007390499.1">
    <property type="nucleotide sequence ID" value="NZ_AFIJ01000007.1"/>
</dbReference>
<organism evidence="2 3">
    <name type="scientific">Megasphaera lornae</name>
    <dbReference type="NCBI Taxonomy" id="1000568"/>
    <lineage>
        <taxon>Bacteria</taxon>
        <taxon>Bacillati</taxon>
        <taxon>Bacillota</taxon>
        <taxon>Negativicutes</taxon>
        <taxon>Veillonellales</taxon>
        <taxon>Veillonellaceae</taxon>
        <taxon>Megasphaera</taxon>
    </lineage>
</organism>
<dbReference type="PANTHER" id="PTHR34387:SF2">
    <property type="entry name" value="SLR1258 PROTEIN"/>
    <property type="match status" value="1"/>
</dbReference>
<keyword evidence="1" id="KW-0732">Signal</keyword>
<dbReference type="Gene3D" id="3.30.70.2970">
    <property type="entry name" value="Protein of unknown function (DUF541), domain 2"/>
    <property type="match status" value="1"/>
</dbReference>
<name>A0ABP2L623_9FIRM</name>
<proteinExistence type="predicted"/>
<keyword evidence="3" id="KW-1185">Reference proteome</keyword>
<evidence type="ECO:0008006" key="4">
    <source>
        <dbReference type="Google" id="ProtNLM"/>
    </source>
</evidence>
<comment type="caution">
    <text evidence="2">The sequence shown here is derived from an EMBL/GenBank/DDBJ whole genome shotgun (WGS) entry which is preliminary data.</text>
</comment>
<evidence type="ECO:0000313" key="3">
    <source>
        <dbReference type="Proteomes" id="UP000004018"/>
    </source>
</evidence>
<reference evidence="2 3" key="1">
    <citation type="submission" date="2011-04" db="EMBL/GenBank/DDBJ databases">
        <authorList>
            <person name="Harkins D.M."/>
            <person name="Madupu R."/>
            <person name="Durkin A.S."/>
            <person name="Torralba M."/>
            <person name="Methe B."/>
            <person name="Sutton G.G."/>
            <person name="Nelson K.E."/>
        </authorList>
    </citation>
    <scope>NUCLEOTIDE SEQUENCE [LARGE SCALE GENOMIC DNA]</scope>
    <source>
        <strain evidence="2 3">UPII 199-6</strain>
    </source>
</reference>
<gene>
    <name evidence="2" type="ORF">HMPREF1039_0266</name>
</gene>
<dbReference type="Gene3D" id="3.30.110.170">
    <property type="entry name" value="Protein of unknown function (DUF541), domain 1"/>
    <property type="match status" value="1"/>
</dbReference>
<dbReference type="Proteomes" id="UP000004018">
    <property type="component" value="Unassembled WGS sequence"/>
</dbReference>
<feature type="signal peptide" evidence="1">
    <location>
        <begin position="1"/>
        <end position="29"/>
    </location>
</feature>
<dbReference type="InterPro" id="IPR007497">
    <property type="entry name" value="SIMPL/DUF541"/>
</dbReference>
<dbReference type="Pfam" id="PF04402">
    <property type="entry name" value="SIMPL"/>
    <property type="match status" value="1"/>
</dbReference>
<protein>
    <recommendedName>
        <fullName evidence="4">DUF541 domain-containing protein</fullName>
    </recommendedName>
</protein>
<evidence type="ECO:0000256" key="1">
    <source>
        <dbReference type="SAM" id="SignalP"/>
    </source>
</evidence>
<sequence>MKITRFMFRFFCTLLIPAALYTLSPAVAAAPPATLEVTGYAETQIVPDTAYISIGMETAAPTVSIAQTRNNRDIQKIRTALQHAGIAPEDIKTTDFYVSPNYDSKNDTIISYTVTHMLRLKIHDLQRLSALLDTIAHYAPNKIQDLTFVGEHIEGTERQLLQQAVQNGRNTAEITAAAAGKRLGDIKEITIPAAPSYRGTVRSVNLTAATPVAVGTATVRRQVHLVFYLQ</sequence>